<evidence type="ECO:0000313" key="5">
    <source>
        <dbReference type="Proteomes" id="UP000663852"/>
    </source>
</evidence>
<organism evidence="3 5">
    <name type="scientific">Adineta ricciae</name>
    <name type="common">Rotifer</name>
    <dbReference type="NCBI Taxonomy" id="249248"/>
    <lineage>
        <taxon>Eukaryota</taxon>
        <taxon>Metazoa</taxon>
        <taxon>Spiralia</taxon>
        <taxon>Gnathifera</taxon>
        <taxon>Rotifera</taxon>
        <taxon>Eurotatoria</taxon>
        <taxon>Bdelloidea</taxon>
        <taxon>Adinetida</taxon>
        <taxon>Adinetidae</taxon>
        <taxon>Adineta</taxon>
    </lineage>
</organism>
<dbReference type="EMBL" id="CAJNOR010000008">
    <property type="protein sequence ID" value="CAF0748742.1"/>
    <property type="molecule type" value="Genomic_DNA"/>
</dbReference>
<keyword evidence="4" id="KW-1185">Reference proteome</keyword>
<protein>
    <submittedName>
        <fullName evidence="3">Uncharacterized protein</fullName>
    </submittedName>
</protein>
<gene>
    <name evidence="3" type="ORF">EDS130_LOCUS3301</name>
    <name evidence="2" type="ORF">XAT740_LOCUS302</name>
</gene>
<name>A0A813QNP8_ADIRI</name>
<proteinExistence type="predicted"/>
<feature type="region of interest" description="Disordered" evidence="1">
    <location>
        <begin position="22"/>
        <end position="76"/>
    </location>
</feature>
<comment type="caution">
    <text evidence="3">The sequence shown here is derived from an EMBL/GenBank/DDBJ whole genome shotgun (WGS) entry which is preliminary data.</text>
</comment>
<feature type="compositionally biased region" description="Low complexity" evidence="1">
    <location>
        <begin position="50"/>
        <end position="67"/>
    </location>
</feature>
<sequence>MNKIANIRQIPRRVYSMVNRSFSSISDTPVEEPPRDPNASTRDNTNGGDQSPKPNRNNSNNNQDPNQVPKSPKKDR</sequence>
<dbReference type="EMBL" id="CAJNOJ010000008">
    <property type="protein sequence ID" value="CAF0770802.1"/>
    <property type="molecule type" value="Genomic_DNA"/>
</dbReference>
<dbReference type="Proteomes" id="UP000663852">
    <property type="component" value="Unassembled WGS sequence"/>
</dbReference>
<evidence type="ECO:0000313" key="3">
    <source>
        <dbReference type="EMBL" id="CAF0770802.1"/>
    </source>
</evidence>
<accession>A0A813QNP8</accession>
<dbReference type="AlphaFoldDB" id="A0A813QNP8"/>
<feature type="compositionally biased region" description="Polar residues" evidence="1">
    <location>
        <begin position="38"/>
        <end position="49"/>
    </location>
</feature>
<dbReference type="Proteomes" id="UP000663828">
    <property type="component" value="Unassembled WGS sequence"/>
</dbReference>
<reference evidence="3" key="1">
    <citation type="submission" date="2021-02" db="EMBL/GenBank/DDBJ databases">
        <authorList>
            <person name="Nowell W R."/>
        </authorList>
    </citation>
    <scope>NUCLEOTIDE SEQUENCE</scope>
</reference>
<evidence type="ECO:0000256" key="1">
    <source>
        <dbReference type="SAM" id="MobiDB-lite"/>
    </source>
</evidence>
<evidence type="ECO:0000313" key="2">
    <source>
        <dbReference type="EMBL" id="CAF0748742.1"/>
    </source>
</evidence>
<dbReference type="OrthoDB" id="10034323at2759"/>
<evidence type="ECO:0000313" key="4">
    <source>
        <dbReference type="Proteomes" id="UP000663828"/>
    </source>
</evidence>